<dbReference type="InterPro" id="IPR036689">
    <property type="entry name" value="ESAT-6-like_sf"/>
</dbReference>
<protein>
    <recommendedName>
        <fullName evidence="6">ADP ribosyltransferase domain-containing protein</fullName>
    </recommendedName>
</protein>
<dbReference type="SUPFAM" id="SSF56399">
    <property type="entry name" value="ADP-ribosylation"/>
    <property type="match status" value="1"/>
</dbReference>
<sequence>MSAPVNPLIAERHDTTRGWTGIGIVEDVHDLSAAFESGSWVDGSLAGLSASLDTLGLVVDPLGTVVSWGVSWLFEHVKPLSDALDRLAGDPDQITAYAQTWSNVSAAVTAQAGDLGAAVGATVSSWTGAAADAYRAQAHDLQTNVQAAAKAAEVIGKIVEGAGVVVALVRGLVRDLIAEFVSVLAVRLPEWLAEEGCTLGIATPLVVTQVGSLVAKWAAKISEVVRALTRSLRKLSQILGRLHELLDGVFAALRSGRRAAAGADTLGVVDSFGALPSHGALPDGLPSHGGLPHSEPAGWHTGAGSPADGTFWPPDSDLGSAPHVGSPDPGVPTLAGQVETPPVPHTPHTAPTPTGTVPPDPYYINRIDEALGSGGPPRRTPDTPSPSPHEPTGPRTFSSNAEGARYGQTTWEQAQNQLTDDQRHFLNGYTRERDPRPGEAPNYKDINGYLRGRSPGDPQVEAAVRHMDEAMRIQPVPEDVVVLRETGYEAFNAPMRRLDGTVQCDPAYLSTALGNEPNFKPQAPVVLHLQVPAGTPAMYMEGLSVYDSEHELLLGRNLPYLVERSEEVGGRWHVYARVITESK</sequence>
<dbReference type="SUPFAM" id="SSF140453">
    <property type="entry name" value="EsxAB dimer-like"/>
    <property type="match status" value="1"/>
</dbReference>
<feature type="compositionally biased region" description="Low complexity" evidence="1">
    <location>
        <begin position="346"/>
        <end position="355"/>
    </location>
</feature>
<evidence type="ECO:0008006" key="6">
    <source>
        <dbReference type="Google" id="ProtNLM"/>
    </source>
</evidence>
<gene>
    <name evidence="4" type="ORF">HC031_20975</name>
</gene>
<evidence type="ECO:0000259" key="3">
    <source>
        <dbReference type="Pfam" id="PF25547"/>
    </source>
</evidence>
<dbReference type="InterPro" id="IPR003540">
    <property type="entry name" value="ADP-ribosyltransferase"/>
</dbReference>
<dbReference type="InterPro" id="IPR057746">
    <property type="entry name" value="CpnT-like_N"/>
</dbReference>
<reference evidence="4 5" key="1">
    <citation type="submission" date="2020-03" db="EMBL/GenBank/DDBJ databases">
        <title>WGS of the type strain of Planosporangium spp.</title>
        <authorList>
            <person name="Thawai C."/>
        </authorList>
    </citation>
    <scope>NUCLEOTIDE SEQUENCE [LARGE SCALE GENOMIC DNA]</scope>
    <source>
        <strain evidence="4 5">TBRC 5610</strain>
    </source>
</reference>
<dbReference type="Proteomes" id="UP000722989">
    <property type="component" value="Unassembled WGS sequence"/>
</dbReference>
<organism evidence="4 5">
    <name type="scientific">Planosporangium thailandense</name>
    <dbReference type="NCBI Taxonomy" id="765197"/>
    <lineage>
        <taxon>Bacteria</taxon>
        <taxon>Bacillati</taxon>
        <taxon>Actinomycetota</taxon>
        <taxon>Actinomycetes</taxon>
        <taxon>Micromonosporales</taxon>
        <taxon>Micromonosporaceae</taxon>
        <taxon>Planosporangium</taxon>
    </lineage>
</organism>
<dbReference type="Gene3D" id="3.90.176.10">
    <property type="entry name" value="Toxin ADP-ribosyltransferase, Chain A, domain 1"/>
    <property type="match status" value="1"/>
</dbReference>
<evidence type="ECO:0000256" key="1">
    <source>
        <dbReference type="SAM" id="MobiDB-lite"/>
    </source>
</evidence>
<dbReference type="Pfam" id="PF03496">
    <property type="entry name" value="ADPrib_exo_Tox"/>
    <property type="match status" value="1"/>
</dbReference>
<feature type="domain" description="ADP ribosyltransferase" evidence="2">
    <location>
        <begin position="405"/>
        <end position="567"/>
    </location>
</feature>
<feature type="region of interest" description="Disordered" evidence="1">
    <location>
        <begin position="428"/>
        <end position="455"/>
    </location>
</feature>
<evidence type="ECO:0000259" key="2">
    <source>
        <dbReference type="Pfam" id="PF03496"/>
    </source>
</evidence>
<dbReference type="RefSeq" id="WP_167927076.1">
    <property type="nucleotide sequence ID" value="NZ_JAATVY010000016.1"/>
</dbReference>
<name>A0ABX0Y1E2_9ACTN</name>
<feature type="region of interest" description="Disordered" evidence="1">
    <location>
        <begin position="280"/>
        <end position="401"/>
    </location>
</feature>
<dbReference type="Gene3D" id="1.10.287.1060">
    <property type="entry name" value="ESAT-6-like"/>
    <property type="match status" value="1"/>
</dbReference>
<feature type="compositionally biased region" description="Basic and acidic residues" evidence="1">
    <location>
        <begin position="428"/>
        <end position="437"/>
    </location>
</feature>
<dbReference type="PROSITE" id="PS51996">
    <property type="entry name" value="TR_MART"/>
    <property type="match status" value="1"/>
</dbReference>
<comment type="caution">
    <text evidence="4">The sequence shown here is derived from an EMBL/GenBank/DDBJ whole genome shotgun (WGS) entry which is preliminary data.</text>
</comment>
<dbReference type="Pfam" id="PF25547">
    <property type="entry name" value="WXG100_2"/>
    <property type="match status" value="1"/>
</dbReference>
<accession>A0ABX0Y1E2</accession>
<keyword evidence="5" id="KW-1185">Reference proteome</keyword>
<proteinExistence type="predicted"/>
<evidence type="ECO:0000313" key="4">
    <source>
        <dbReference type="EMBL" id="NJC72171.1"/>
    </source>
</evidence>
<dbReference type="EMBL" id="JAATVY010000016">
    <property type="protein sequence ID" value="NJC72171.1"/>
    <property type="molecule type" value="Genomic_DNA"/>
</dbReference>
<feature type="domain" description="Outer membrane channel protein CpnT-like N-terminal" evidence="3">
    <location>
        <begin position="71"/>
        <end position="174"/>
    </location>
</feature>
<evidence type="ECO:0000313" key="5">
    <source>
        <dbReference type="Proteomes" id="UP000722989"/>
    </source>
</evidence>